<evidence type="ECO:0000313" key="1">
    <source>
        <dbReference type="EMBL" id="RKO92956.1"/>
    </source>
</evidence>
<protein>
    <submittedName>
        <fullName evidence="1">Uncharacterized protein</fullName>
    </submittedName>
</protein>
<dbReference type="AlphaFoldDB" id="A0A4P9WQ28"/>
<dbReference type="EMBL" id="KZ994427">
    <property type="protein sequence ID" value="RKO92956.1"/>
    <property type="molecule type" value="Genomic_DNA"/>
</dbReference>
<accession>A0A4P9WQ28</accession>
<sequence length="167" mass="18314">MSGYHTNLGEETSLLLVSNHHDDACRARDAACARFKVLGARAFRKRTSGWISTSRGPATLSAVGVQEWGRTQSVGINYSPKEKEDQGTRVLRASIGTRTMLDASKLSPRIGSLPSLASSSQPTSSFKANIKFQGRLGARSSRISLPQEPVAHQYQEFFHPPRWKGKS</sequence>
<proteinExistence type="predicted"/>
<gene>
    <name evidence="1" type="ORF">BDK51DRAFT_28478</name>
</gene>
<evidence type="ECO:0000313" key="2">
    <source>
        <dbReference type="Proteomes" id="UP000269721"/>
    </source>
</evidence>
<organism evidence="1 2">
    <name type="scientific">Blyttiomyces helicus</name>
    <dbReference type="NCBI Taxonomy" id="388810"/>
    <lineage>
        <taxon>Eukaryota</taxon>
        <taxon>Fungi</taxon>
        <taxon>Fungi incertae sedis</taxon>
        <taxon>Chytridiomycota</taxon>
        <taxon>Chytridiomycota incertae sedis</taxon>
        <taxon>Chytridiomycetes</taxon>
        <taxon>Chytridiomycetes incertae sedis</taxon>
        <taxon>Blyttiomyces</taxon>
    </lineage>
</organism>
<keyword evidence="2" id="KW-1185">Reference proteome</keyword>
<reference evidence="2" key="1">
    <citation type="journal article" date="2018" name="Nat. Microbiol.">
        <title>Leveraging single-cell genomics to expand the fungal tree of life.</title>
        <authorList>
            <person name="Ahrendt S.R."/>
            <person name="Quandt C.A."/>
            <person name="Ciobanu D."/>
            <person name="Clum A."/>
            <person name="Salamov A."/>
            <person name="Andreopoulos B."/>
            <person name="Cheng J.F."/>
            <person name="Woyke T."/>
            <person name="Pelin A."/>
            <person name="Henrissat B."/>
            <person name="Reynolds N.K."/>
            <person name="Benny G.L."/>
            <person name="Smith M.E."/>
            <person name="James T.Y."/>
            <person name="Grigoriev I.V."/>
        </authorList>
    </citation>
    <scope>NUCLEOTIDE SEQUENCE [LARGE SCALE GENOMIC DNA]</scope>
</reference>
<dbReference type="Proteomes" id="UP000269721">
    <property type="component" value="Unassembled WGS sequence"/>
</dbReference>
<name>A0A4P9WQ28_9FUNG</name>